<evidence type="ECO:0000313" key="2">
    <source>
        <dbReference type="Proteomes" id="UP000335636"/>
    </source>
</evidence>
<accession>A0A5E4CPV4</accession>
<dbReference type="EMBL" id="CABDUW010001679">
    <property type="protein sequence ID" value="VTJ83320.1"/>
    <property type="molecule type" value="Genomic_DNA"/>
</dbReference>
<comment type="caution">
    <text evidence="1">The sequence shown here is derived from an EMBL/GenBank/DDBJ whole genome shotgun (WGS) entry which is preliminary data.</text>
</comment>
<dbReference type="AlphaFoldDB" id="A0A5E4CPV4"/>
<organism evidence="1 2">
    <name type="scientific">Marmota monax</name>
    <name type="common">Woodchuck</name>
    <dbReference type="NCBI Taxonomy" id="9995"/>
    <lineage>
        <taxon>Eukaryota</taxon>
        <taxon>Metazoa</taxon>
        <taxon>Chordata</taxon>
        <taxon>Craniata</taxon>
        <taxon>Vertebrata</taxon>
        <taxon>Euteleostomi</taxon>
        <taxon>Mammalia</taxon>
        <taxon>Eutheria</taxon>
        <taxon>Euarchontoglires</taxon>
        <taxon>Glires</taxon>
        <taxon>Rodentia</taxon>
        <taxon>Sciuromorpha</taxon>
        <taxon>Sciuridae</taxon>
        <taxon>Xerinae</taxon>
        <taxon>Marmotini</taxon>
        <taxon>Marmota</taxon>
    </lineage>
</organism>
<gene>
    <name evidence="1" type="ORF">MONAX_5E018980</name>
</gene>
<sequence>MKSKHWEGKTQPWLAANPGPVSLHEKVASEAWSLLEPHSCLQHELGPPRPKWTGMWRNRQTRENARALPFQAHDSVPRFSMD</sequence>
<keyword evidence="2" id="KW-1185">Reference proteome</keyword>
<dbReference type="Proteomes" id="UP000335636">
    <property type="component" value="Unassembled WGS sequence"/>
</dbReference>
<name>A0A5E4CPV4_MARMO</name>
<protein>
    <submittedName>
        <fullName evidence="1">Uncharacterized protein</fullName>
    </submittedName>
</protein>
<evidence type="ECO:0000313" key="1">
    <source>
        <dbReference type="EMBL" id="VTJ83320.1"/>
    </source>
</evidence>
<proteinExistence type="predicted"/>
<reference evidence="1" key="1">
    <citation type="submission" date="2019-04" db="EMBL/GenBank/DDBJ databases">
        <authorList>
            <person name="Alioto T."/>
            <person name="Alioto T."/>
        </authorList>
    </citation>
    <scope>NUCLEOTIDE SEQUENCE [LARGE SCALE GENOMIC DNA]</scope>
</reference>
<feature type="non-terminal residue" evidence="1">
    <location>
        <position position="82"/>
    </location>
</feature>